<dbReference type="InterPro" id="IPR009362">
    <property type="entry name" value="YhcG_C"/>
</dbReference>
<dbReference type="GO" id="GO:0003676">
    <property type="term" value="F:nucleic acid binding"/>
    <property type="evidence" value="ECO:0007669"/>
    <property type="project" value="InterPro"/>
</dbReference>
<evidence type="ECO:0000259" key="1">
    <source>
        <dbReference type="Pfam" id="PF06250"/>
    </source>
</evidence>
<dbReference type="OrthoDB" id="9801263at2"/>
<dbReference type="InterPro" id="IPR011856">
    <property type="entry name" value="tRNA_endonuc-like_dom_sf"/>
</dbReference>
<keyword evidence="4" id="KW-1185">Reference proteome</keyword>
<dbReference type="PANTHER" id="PTHR30547:SF5">
    <property type="entry name" value="NUCLEASE YHCG-RELATED"/>
    <property type="match status" value="1"/>
</dbReference>
<reference evidence="3 4" key="1">
    <citation type="submission" date="2018-08" db="EMBL/GenBank/DDBJ databases">
        <title>A genome reference for cultivated species of the human gut microbiota.</title>
        <authorList>
            <person name="Zou Y."/>
            <person name="Xue W."/>
            <person name="Luo G."/>
        </authorList>
    </citation>
    <scope>NUCLEOTIDE SEQUENCE [LARGE SCALE GENOMIC DNA]</scope>
    <source>
        <strain evidence="3 4">AM07-24</strain>
    </source>
</reference>
<organism evidence="3 4">
    <name type="scientific">Emergencia timonensis</name>
    <dbReference type="NCBI Taxonomy" id="1776384"/>
    <lineage>
        <taxon>Bacteria</taxon>
        <taxon>Bacillati</taxon>
        <taxon>Bacillota</taxon>
        <taxon>Clostridia</taxon>
        <taxon>Peptostreptococcales</taxon>
        <taxon>Anaerovoracaceae</taxon>
        <taxon>Emergencia</taxon>
    </lineage>
</organism>
<comment type="caution">
    <text evidence="3">The sequence shown here is derived from an EMBL/GenBank/DDBJ whole genome shotgun (WGS) entry which is preliminary data.</text>
</comment>
<dbReference type="AlphaFoldDB" id="A0A415DXE4"/>
<dbReference type="EMBL" id="QRMS01000005">
    <property type="protein sequence ID" value="RHJ85149.1"/>
    <property type="molecule type" value="Genomic_DNA"/>
</dbReference>
<gene>
    <name evidence="3" type="ORF">DW099_15725</name>
</gene>
<dbReference type="Gene3D" id="3.40.1350.10">
    <property type="match status" value="1"/>
</dbReference>
<evidence type="ECO:0000313" key="4">
    <source>
        <dbReference type="Proteomes" id="UP000284841"/>
    </source>
</evidence>
<feature type="domain" description="YhcG N-terminal" evidence="2">
    <location>
        <begin position="20"/>
        <end position="164"/>
    </location>
</feature>
<proteinExistence type="predicted"/>
<dbReference type="InterPro" id="IPR041527">
    <property type="entry name" value="YhcG_N"/>
</dbReference>
<accession>A0A415DXE4</accession>
<evidence type="ECO:0000259" key="2">
    <source>
        <dbReference type="Pfam" id="PF17761"/>
    </source>
</evidence>
<dbReference type="Pfam" id="PF17761">
    <property type="entry name" value="DUF1016_N"/>
    <property type="match status" value="1"/>
</dbReference>
<protein>
    <submittedName>
        <fullName evidence="3">DUF1016 domain-containing protein</fullName>
    </submittedName>
</protein>
<dbReference type="RefSeq" id="WP_118336332.1">
    <property type="nucleotide sequence ID" value="NZ_AP025567.1"/>
</dbReference>
<name>A0A415DXE4_9FIRM</name>
<dbReference type="PANTHER" id="PTHR30547">
    <property type="entry name" value="UNCHARACTERIZED PROTEIN YHCG-RELATED"/>
    <property type="match status" value="1"/>
</dbReference>
<dbReference type="InterPro" id="IPR053148">
    <property type="entry name" value="PD-DEXK-like_domain"/>
</dbReference>
<feature type="domain" description="YhcG PDDEXK nuclease" evidence="1">
    <location>
        <begin position="188"/>
        <end position="341"/>
    </location>
</feature>
<dbReference type="Proteomes" id="UP000284841">
    <property type="component" value="Unassembled WGS sequence"/>
</dbReference>
<evidence type="ECO:0000313" key="3">
    <source>
        <dbReference type="EMBL" id="RHJ85149.1"/>
    </source>
</evidence>
<dbReference type="STRING" id="1776384.GCA_900086585_00156"/>
<dbReference type="Pfam" id="PF06250">
    <property type="entry name" value="YhcG_C"/>
    <property type="match status" value="1"/>
</dbReference>
<sequence>MATREVGFIMTEEYKAWIDDIKNRIRQSQIKASVRINYELLDLYWELGRDIVNKQQNAEWGDSFIAMMSKDLQKTFPGMSGFSQQNLRSIRYWYQFYHNCSNDLQAVSKLKTIENMVKSIPWGHNQRIMYKCKSIDEALFYVQKTMDNNWSRSVLEHQIDSDLYGSQGKAITNFQVKLPRPQSDLAEQTLKDPYNFDFLTLKEEYNERELEDALISQITQFLLELGTGFSYVGRQVHIKVGESDFYIDLLFYHVRLHCYIVVELKTEKFKPEFAGKLNFYVTAVNKNMKMKQDNQTIGILICKDKDDVVAEYALDDMSQPIGIAQYGLTKILREEFKSSLPTIEEIENELSE</sequence>